<reference evidence="8 9" key="2">
    <citation type="journal article" date="2019" name="G3 (Bethesda)">
        <title>Hybrid Assembly of the Genome of the Entomopathogenic Nematode Steinernema carpocapsae Identifies the X-Chromosome.</title>
        <authorList>
            <person name="Serra L."/>
            <person name="Macchietto M."/>
            <person name="Macias-Munoz A."/>
            <person name="McGill C.J."/>
            <person name="Rodriguez I.M."/>
            <person name="Rodriguez B."/>
            <person name="Murad R."/>
            <person name="Mortazavi A."/>
        </authorList>
    </citation>
    <scope>NUCLEOTIDE SEQUENCE [LARGE SCALE GENOMIC DNA]</scope>
    <source>
        <strain evidence="8 9">ALL</strain>
    </source>
</reference>
<feature type="region of interest" description="Disordered" evidence="6">
    <location>
        <begin position="45"/>
        <end position="92"/>
    </location>
</feature>
<evidence type="ECO:0000256" key="4">
    <source>
        <dbReference type="ARBA" id="ARBA00022840"/>
    </source>
</evidence>
<feature type="compositionally biased region" description="Low complexity" evidence="6">
    <location>
        <begin position="1061"/>
        <end position="1073"/>
    </location>
</feature>
<feature type="compositionally biased region" description="Acidic residues" evidence="6">
    <location>
        <begin position="1"/>
        <end position="18"/>
    </location>
</feature>
<keyword evidence="2 5" id="KW-0547">Nucleotide-binding</keyword>
<evidence type="ECO:0000256" key="5">
    <source>
        <dbReference type="PROSITE-ProRule" id="PRU10141"/>
    </source>
</evidence>
<dbReference type="InterPro" id="IPR051681">
    <property type="entry name" value="Ser/Thr_Kinases-Pseudokinases"/>
</dbReference>
<dbReference type="SUPFAM" id="SSF56112">
    <property type="entry name" value="Protein kinase-like (PK-like)"/>
    <property type="match status" value="1"/>
</dbReference>
<feature type="compositionally biased region" description="Basic and acidic residues" evidence="6">
    <location>
        <begin position="551"/>
        <end position="563"/>
    </location>
</feature>
<accession>A0A4U5NWW6</accession>
<evidence type="ECO:0000313" key="8">
    <source>
        <dbReference type="EMBL" id="TKR87771.1"/>
    </source>
</evidence>
<dbReference type="PANTHER" id="PTHR44329:SF288">
    <property type="entry name" value="MITOGEN-ACTIVATED PROTEIN KINASE KINASE KINASE 20"/>
    <property type="match status" value="1"/>
</dbReference>
<dbReference type="Pfam" id="PF07714">
    <property type="entry name" value="PK_Tyr_Ser-Thr"/>
    <property type="match status" value="1"/>
</dbReference>
<evidence type="ECO:0000256" key="2">
    <source>
        <dbReference type="ARBA" id="ARBA00022741"/>
    </source>
</evidence>
<dbReference type="GO" id="GO:0005524">
    <property type="term" value="F:ATP binding"/>
    <property type="evidence" value="ECO:0007669"/>
    <property type="project" value="UniProtKB-UniRule"/>
</dbReference>
<dbReference type="STRING" id="34508.A0A4U5NWW6"/>
<reference evidence="8 9" key="1">
    <citation type="journal article" date="2015" name="Genome Biol.">
        <title>Comparative genomics of Steinernema reveals deeply conserved gene regulatory networks.</title>
        <authorList>
            <person name="Dillman A.R."/>
            <person name="Macchietto M."/>
            <person name="Porter C.F."/>
            <person name="Rogers A."/>
            <person name="Williams B."/>
            <person name="Antoshechkin I."/>
            <person name="Lee M.M."/>
            <person name="Goodwin Z."/>
            <person name="Lu X."/>
            <person name="Lewis E.E."/>
            <person name="Goodrich-Blair H."/>
            <person name="Stock S.P."/>
            <person name="Adams B.J."/>
            <person name="Sternberg P.W."/>
            <person name="Mortazavi A."/>
        </authorList>
    </citation>
    <scope>NUCLEOTIDE SEQUENCE [LARGE SCALE GENOMIC DNA]</scope>
    <source>
        <strain evidence="8 9">ALL</strain>
    </source>
</reference>
<dbReference type="InterPro" id="IPR017441">
    <property type="entry name" value="Protein_kinase_ATP_BS"/>
</dbReference>
<organism evidence="8 9">
    <name type="scientific">Steinernema carpocapsae</name>
    <name type="common">Entomopathogenic nematode</name>
    <dbReference type="NCBI Taxonomy" id="34508"/>
    <lineage>
        <taxon>Eukaryota</taxon>
        <taxon>Metazoa</taxon>
        <taxon>Ecdysozoa</taxon>
        <taxon>Nematoda</taxon>
        <taxon>Chromadorea</taxon>
        <taxon>Rhabditida</taxon>
        <taxon>Tylenchina</taxon>
        <taxon>Panagrolaimomorpha</taxon>
        <taxon>Strongyloidoidea</taxon>
        <taxon>Steinernematidae</taxon>
        <taxon>Steinernema</taxon>
    </lineage>
</organism>
<dbReference type="Gene3D" id="3.30.200.20">
    <property type="entry name" value="Phosphorylase Kinase, domain 1"/>
    <property type="match status" value="1"/>
</dbReference>
<keyword evidence="3" id="KW-0418">Kinase</keyword>
<feature type="compositionally biased region" description="Pro residues" evidence="6">
    <location>
        <begin position="1130"/>
        <end position="1147"/>
    </location>
</feature>
<dbReference type="PANTHER" id="PTHR44329">
    <property type="entry name" value="SERINE/THREONINE-PROTEIN KINASE TNNI3K-RELATED"/>
    <property type="match status" value="1"/>
</dbReference>
<dbReference type="PROSITE" id="PS50011">
    <property type="entry name" value="PROTEIN_KINASE_DOM"/>
    <property type="match status" value="1"/>
</dbReference>
<dbReference type="Gene3D" id="1.10.510.10">
    <property type="entry name" value="Transferase(Phosphotransferase) domain 1"/>
    <property type="match status" value="1"/>
</dbReference>
<dbReference type="InterPro" id="IPR001245">
    <property type="entry name" value="Ser-Thr/Tyr_kinase_cat_dom"/>
</dbReference>
<keyword evidence="1" id="KW-0808">Transferase</keyword>
<feature type="region of interest" description="Disordered" evidence="6">
    <location>
        <begin position="864"/>
        <end position="926"/>
    </location>
</feature>
<dbReference type="Proteomes" id="UP000298663">
    <property type="component" value="Unassembled WGS sequence"/>
</dbReference>
<evidence type="ECO:0000256" key="1">
    <source>
        <dbReference type="ARBA" id="ARBA00022679"/>
    </source>
</evidence>
<feature type="compositionally biased region" description="Basic and acidic residues" evidence="6">
    <location>
        <begin position="1117"/>
        <end position="1129"/>
    </location>
</feature>
<dbReference type="InterPro" id="IPR011009">
    <property type="entry name" value="Kinase-like_dom_sf"/>
</dbReference>
<feature type="compositionally biased region" description="Basic and acidic residues" evidence="6">
    <location>
        <begin position="881"/>
        <end position="903"/>
    </location>
</feature>
<gene>
    <name evidence="8" type="ORF">L596_012121</name>
</gene>
<feature type="binding site" evidence="5">
    <location>
        <position position="202"/>
    </location>
    <ligand>
        <name>ATP</name>
        <dbReference type="ChEBI" id="CHEBI:30616"/>
    </ligand>
</feature>
<dbReference type="EMBL" id="AZBU02000003">
    <property type="protein sequence ID" value="TKR87771.1"/>
    <property type="molecule type" value="Genomic_DNA"/>
</dbReference>
<protein>
    <recommendedName>
        <fullName evidence="7">Protein kinase domain-containing protein</fullName>
    </recommendedName>
</protein>
<feature type="region of interest" description="Disordered" evidence="6">
    <location>
        <begin position="1"/>
        <end position="24"/>
    </location>
</feature>
<feature type="region of interest" description="Disordered" evidence="6">
    <location>
        <begin position="532"/>
        <end position="563"/>
    </location>
</feature>
<dbReference type="InterPro" id="IPR000719">
    <property type="entry name" value="Prot_kinase_dom"/>
</dbReference>
<feature type="domain" description="Protein kinase" evidence="7">
    <location>
        <begin position="170"/>
        <end position="466"/>
    </location>
</feature>
<keyword evidence="9" id="KW-1185">Reference proteome</keyword>
<dbReference type="PROSITE" id="PS00109">
    <property type="entry name" value="PROTEIN_KINASE_TYR"/>
    <property type="match status" value="1"/>
</dbReference>
<comment type="caution">
    <text evidence="8">The sequence shown here is derived from an EMBL/GenBank/DDBJ whole genome shotgun (WGS) entry which is preliminary data.</text>
</comment>
<evidence type="ECO:0000259" key="7">
    <source>
        <dbReference type="PROSITE" id="PS50011"/>
    </source>
</evidence>
<dbReference type="InterPro" id="IPR008266">
    <property type="entry name" value="Tyr_kinase_AS"/>
</dbReference>
<dbReference type="GO" id="GO:0004674">
    <property type="term" value="F:protein serine/threonine kinase activity"/>
    <property type="evidence" value="ECO:0007669"/>
    <property type="project" value="TreeGrafter"/>
</dbReference>
<feature type="compositionally biased region" description="Polar residues" evidence="6">
    <location>
        <begin position="1104"/>
        <end position="1116"/>
    </location>
</feature>
<feature type="compositionally biased region" description="Low complexity" evidence="6">
    <location>
        <begin position="47"/>
        <end position="68"/>
    </location>
</feature>
<dbReference type="OrthoDB" id="339325at2759"/>
<evidence type="ECO:0000256" key="6">
    <source>
        <dbReference type="SAM" id="MobiDB-lite"/>
    </source>
</evidence>
<dbReference type="AlphaFoldDB" id="A0A4U5NWW6"/>
<feature type="region of interest" description="Disordered" evidence="6">
    <location>
        <begin position="1104"/>
        <end position="1177"/>
    </location>
</feature>
<feature type="region of interest" description="Disordered" evidence="6">
    <location>
        <begin position="1039"/>
        <end position="1073"/>
    </location>
</feature>
<evidence type="ECO:0000313" key="9">
    <source>
        <dbReference type="Proteomes" id="UP000298663"/>
    </source>
</evidence>
<evidence type="ECO:0000256" key="3">
    <source>
        <dbReference type="ARBA" id="ARBA00022777"/>
    </source>
</evidence>
<dbReference type="PROSITE" id="PS00107">
    <property type="entry name" value="PROTEIN_KINASE_ATP"/>
    <property type="match status" value="1"/>
</dbReference>
<sequence length="1177" mass="129223">MSKDEEEALAATIEEEAEENRGCGAGAQAAVDVAMMPSTSATLLMVSSPASSASSSPQQPSAESPSASNPKLRSRSRTPAGRPSESEDDVDTSGVKFRKELFTWCEDEGVHLVGEDVNTLARGSVIELVSKETEHGDLWRGRCEGKEVLFKKDAVIKIGEVPQQIPRDALEICEEIGSGGFAVVYRAKLRRKNGLEKIVAFKKPNYTLADVDDIKKVKLEMEHEAGICNALRHENIVRLEGICLEEPLGVILEYCHGGRLKDVYAKLPDVSAKIIIDWASQIAEGMHWVHHGSSTAYFHRDLTTTNILVKQAVCTCNVANPKRLSDMYDHVNIRHDGRCAKCRGTACNRLTLKISDFGMARSERDQKSGCGTVAYQAPEVIVNKQSSATSDTYSFGVVIWELFTKCVPFKGYEEGTLMYLLGTEKITPPIPDDCPPVIKQLLNDCWEQEPENRPDFVEIRERLKALKREFGTVDDGLNTFQKSMRHEIEKKMSNYAKNVPKGRDHDRLIKDNDAAQQSSTVFNSIGEYIKGIVSQTKQQRPKDPKKRPKIGKTEISHPSNFEHKHSVVKATGDSSPNGSPSQIRRVNCNDQDTLFFTLPRNPKKDAAMCQIVNKMRTMSEDCAAKCGKDFSKSTPNLAAVGLNHSPPLQSRDRAPTHSHLFRCNAVRKHRPSKNSLEGHEETWSIVSHEGVVEEITDLSTIDDSCVTVADEIPDVVVTDVSGACSSDDRDDWSRVSFPIEDNDEDLFHPGLRARRDQTRFDSTDDSFHDAMSYCRSTAGRSSSVASLVSYRSNNISLTPTSEMYSPRKCIKSPLTCLSKIMLQAGTVLAAPTGYDIKKHATPEGEVPSTSDFGTLSRLNQQRLSGSHFKSPGFEGSPKHLGFAEKSKHPKKPAREEQFQRTDQTKTFVPRHSRDHPSPSSSANLNDFIPVTAQPPNTFSSPVRHPPANSAAPMISNHAYVTTHHERARSATEERSNAVVSNVAYVGHGTRIRSQTTASPKPVTSPTYFPTDIKREKPVQVGNPAYFPLQKAEVPRTLPLGGNVPVRPRNIADPYQRLTTGSDDVPSLSSLDSPVPVTTPLILAPAVPTRPATLDFNKTSSMESGICTAESSTILSSTRDRSLSPPRERPPPPPSKVSPARTPPPVPPRRNLGQASASPPALPPKSSPRLGGSSPSHG</sequence>
<proteinExistence type="predicted"/>
<keyword evidence="4 5" id="KW-0067">ATP-binding</keyword>
<name>A0A4U5NWW6_STECR</name>